<sequence>MPFMKGAAPIRRTMQYLDAGKIVFKDRIKIFSVHYNTLGENHHGTREFVFWHLPQIQFKNPDVQVLTLKNMTPTPFIRCYMNDGKDMLIDVDNRDKDRIHDHILEVLGKPKETLEMEAMAREKKDNPANFGYMCEKHCMCEILGQVPCPSVVPLPKSWRGKFKNEEL</sequence>
<keyword evidence="5" id="KW-0687">Ribonucleoprotein</keyword>
<dbReference type="GO" id="GO:0005739">
    <property type="term" value="C:mitochondrion"/>
    <property type="evidence" value="ECO:0007669"/>
    <property type="project" value="UniProtKB-SubCell"/>
</dbReference>
<dbReference type="SMART" id="SM00916">
    <property type="entry name" value="L51_S25_CI-B8"/>
    <property type="match status" value="1"/>
</dbReference>
<dbReference type="GO" id="GO:0005840">
    <property type="term" value="C:ribosome"/>
    <property type="evidence" value="ECO:0007669"/>
    <property type="project" value="UniProtKB-KW"/>
</dbReference>
<dbReference type="OrthoDB" id="5919182at2759"/>
<dbReference type="GO" id="GO:1990904">
    <property type="term" value="C:ribonucleoprotein complex"/>
    <property type="evidence" value="ECO:0007669"/>
    <property type="project" value="UniProtKB-KW"/>
</dbReference>
<evidence type="ECO:0000256" key="2">
    <source>
        <dbReference type="ARBA" id="ARBA00008046"/>
    </source>
</evidence>
<accession>A0A5E4MEL4</accession>
<keyword evidence="10" id="KW-1185">Reference proteome</keyword>
<dbReference type="InterPro" id="IPR007741">
    <property type="entry name" value="Ribosomal_mL43/mS25/NADH_DH"/>
</dbReference>
<dbReference type="AlphaFoldDB" id="A0A5E4MEL4"/>
<dbReference type="PANTHER" id="PTHR13274:SF2">
    <property type="entry name" value="SMALL RIBOSOMAL SUBUNIT PROTEIN MS25"/>
    <property type="match status" value="1"/>
</dbReference>
<evidence type="ECO:0000256" key="7">
    <source>
        <dbReference type="ARBA" id="ARBA00035369"/>
    </source>
</evidence>
<dbReference type="PANTHER" id="PTHR13274">
    <property type="entry name" value="MITOCHONDRIAL RIBOSOMAL PROTEIN S25"/>
    <property type="match status" value="1"/>
</dbReference>
<proteinExistence type="inferred from homology"/>
<evidence type="ECO:0000313" key="9">
    <source>
        <dbReference type="EMBL" id="VVC28356.1"/>
    </source>
</evidence>
<dbReference type="InterPro" id="IPR036249">
    <property type="entry name" value="Thioredoxin-like_sf"/>
</dbReference>
<protein>
    <recommendedName>
        <fullName evidence="6">Small ribosomal subunit protein mS25</fullName>
    </recommendedName>
    <alternativeName>
        <fullName evidence="7">28S ribosomal protein S25, mitochondrial</fullName>
    </alternativeName>
</protein>
<dbReference type="SUPFAM" id="SSF52833">
    <property type="entry name" value="Thioredoxin-like"/>
    <property type="match status" value="1"/>
</dbReference>
<reference evidence="9 10" key="1">
    <citation type="submission" date="2019-08" db="EMBL/GenBank/DDBJ databases">
        <authorList>
            <person name="Alioto T."/>
            <person name="Alioto T."/>
            <person name="Gomez Garrido J."/>
        </authorList>
    </citation>
    <scope>NUCLEOTIDE SEQUENCE [LARGE SCALE GENOMIC DNA]</scope>
</reference>
<evidence type="ECO:0000256" key="4">
    <source>
        <dbReference type="ARBA" id="ARBA00023128"/>
    </source>
</evidence>
<feature type="domain" description="Ribosomal protein/NADH dehydrogenase" evidence="8">
    <location>
        <begin position="37"/>
        <end position="110"/>
    </location>
</feature>
<gene>
    <name evidence="9" type="ORF">CINCED_3A009605</name>
</gene>
<name>A0A5E4MEL4_9HEMI</name>
<keyword evidence="3 9" id="KW-0689">Ribosomal protein</keyword>
<dbReference type="InterPro" id="IPR040049">
    <property type="entry name" value="Ribosomal_mS25/mL61"/>
</dbReference>
<evidence type="ECO:0000256" key="1">
    <source>
        <dbReference type="ARBA" id="ARBA00004173"/>
    </source>
</evidence>
<comment type="similarity">
    <text evidence="2">Belongs to the mitochondrion-specific ribosomal protein mS25 family.</text>
</comment>
<evidence type="ECO:0000313" key="10">
    <source>
        <dbReference type="Proteomes" id="UP000325440"/>
    </source>
</evidence>
<keyword evidence="4" id="KW-0496">Mitochondrion</keyword>
<evidence type="ECO:0000256" key="3">
    <source>
        <dbReference type="ARBA" id="ARBA00022980"/>
    </source>
</evidence>
<dbReference type="Pfam" id="PF05047">
    <property type="entry name" value="L51_S25_CI-B8"/>
    <property type="match status" value="1"/>
</dbReference>
<evidence type="ECO:0000256" key="6">
    <source>
        <dbReference type="ARBA" id="ARBA00035139"/>
    </source>
</evidence>
<evidence type="ECO:0000259" key="8">
    <source>
        <dbReference type="SMART" id="SM00916"/>
    </source>
</evidence>
<comment type="subcellular location">
    <subcellularLocation>
        <location evidence="1">Mitochondrion</location>
    </subcellularLocation>
</comment>
<evidence type="ECO:0000256" key="5">
    <source>
        <dbReference type="ARBA" id="ARBA00023274"/>
    </source>
</evidence>
<organism evidence="9 10">
    <name type="scientific">Cinara cedri</name>
    <dbReference type="NCBI Taxonomy" id="506608"/>
    <lineage>
        <taxon>Eukaryota</taxon>
        <taxon>Metazoa</taxon>
        <taxon>Ecdysozoa</taxon>
        <taxon>Arthropoda</taxon>
        <taxon>Hexapoda</taxon>
        <taxon>Insecta</taxon>
        <taxon>Pterygota</taxon>
        <taxon>Neoptera</taxon>
        <taxon>Paraneoptera</taxon>
        <taxon>Hemiptera</taxon>
        <taxon>Sternorrhyncha</taxon>
        <taxon>Aphidomorpha</taxon>
        <taxon>Aphidoidea</taxon>
        <taxon>Aphididae</taxon>
        <taxon>Lachninae</taxon>
        <taxon>Cinara</taxon>
    </lineage>
</organism>
<dbReference type="Proteomes" id="UP000325440">
    <property type="component" value="Unassembled WGS sequence"/>
</dbReference>
<dbReference type="GO" id="GO:0003735">
    <property type="term" value="F:structural constituent of ribosome"/>
    <property type="evidence" value="ECO:0007669"/>
    <property type="project" value="InterPro"/>
</dbReference>
<dbReference type="Gene3D" id="3.40.30.10">
    <property type="entry name" value="Glutaredoxin"/>
    <property type="match status" value="1"/>
</dbReference>
<dbReference type="EMBL" id="CABPRJ010000480">
    <property type="protein sequence ID" value="VVC28356.1"/>
    <property type="molecule type" value="Genomic_DNA"/>
</dbReference>